<dbReference type="RefSeq" id="XP_024320044.1">
    <property type="nucleotide sequence ID" value="XM_024472498.1"/>
</dbReference>
<dbReference type="EMBL" id="KV441416">
    <property type="protein sequence ID" value="OAF54740.1"/>
    <property type="molecule type" value="Genomic_DNA"/>
</dbReference>
<accession>A0A176ZZI6</accession>
<dbReference type="VEuPathDB" id="FungiDB:GMDG_08359"/>
<reference evidence="1" key="1">
    <citation type="submission" date="2016-03" db="EMBL/GenBank/DDBJ databases">
        <title>Updated assembly of Pseudogymnoascus destructans, the fungus causing white-nose syndrome of bats.</title>
        <authorList>
            <person name="Palmer J.M."/>
            <person name="Drees K.P."/>
            <person name="Foster J.T."/>
            <person name="Lindner D.L."/>
        </authorList>
    </citation>
    <scope>NUCLEOTIDE SEQUENCE [LARGE SCALE GENOMIC DNA]</scope>
    <source>
        <strain evidence="1">20631-21</strain>
    </source>
</reference>
<dbReference type="GeneID" id="36291996"/>
<organism evidence="1">
    <name type="scientific">Pseudogymnoascus destructans</name>
    <dbReference type="NCBI Taxonomy" id="655981"/>
    <lineage>
        <taxon>Eukaryota</taxon>
        <taxon>Fungi</taxon>
        <taxon>Dikarya</taxon>
        <taxon>Ascomycota</taxon>
        <taxon>Pezizomycotina</taxon>
        <taxon>Leotiomycetes</taxon>
        <taxon>Thelebolales</taxon>
        <taxon>Thelebolaceae</taxon>
        <taxon>Pseudogymnoascus</taxon>
    </lineage>
</organism>
<proteinExistence type="predicted"/>
<dbReference type="AlphaFoldDB" id="A0A176ZZI6"/>
<evidence type="ECO:0000313" key="1">
    <source>
        <dbReference type="EMBL" id="OAF54740.1"/>
    </source>
</evidence>
<gene>
    <name evidence="1" type="ORF">VC83_08958</name>
</gene>
<dbReference type="Proteomes" id="UP000077154">
    <property type="component" value="Unassembled WGS sequence"/>
</dbReference>
<protein>
    <submittedName>
        <fullName evidence="1">Uncharacterized protein</fullName>
    </submittedName>
</protein>
<sequence length="196" mass="22387">MTPKWRHTVMEKDDLVWEQLEDDLETCALILKYRPGEAVELHMPIKEGYNAFYRLEYKDGSSTGMRIPCNGIVKFPKEKTRYEVAMMKFTAGAPLRRTPLVSAHSFLYGQMANIILQLSILTFPRTDSLDQDSNGTISVSDHPITMNMNNLIEHTNIPPSILPTHPYSALADMHLTQLTFQHSDAKMRMMKSLRTG</sequence>
<name>A0A176ZZI6_9PEZI</name>
<dbReference type="OrthoDB" id="3438025at2759"/>